<protein>
    <submittedName>
        <fullName evidence="1">Uncharacterized protein</fullName>
    </submittedName>
</protein>
<dbReference type="EMBL" id="FQ311875">
    <property type="protein sequence ID" value="CBT74998.1"/>
    <property type="molecule type" value="Genomic_DNA"/>
</dbReference>
<evidence type="ECO:0000313" key="2">
    <source>
        <dbReference type="Proteomes" id="UP000006878"/>
    </source>
</evidence>
<organism evidence="1 2">
    <name type="scientific">Glutamicibacter arilaitensis (strain DSM 16368 / CIP 108037 / IAM 15318 / JCM 13566 / NCIMB 14258 / Re117)</name>
    <name type="common">Arthrobacter arilaitensis</name>
    <dbReference type="NCBI Taxonomy" id="861360"/>
    <lineage>
        <taxon>Bacteria</taxon>
        <taxon>Bacillati</taxon>
        <taxon>Actinomycetota</taxon>
        <taxon>Actinomycetes</taxon>
        <taxon>Micrococcales</taxon>
        <taxon>Micrococcaceae</taxon>
        <taxon>Glutamicibacter</taxon>
    </lineage>
</organism>
<dbReference type="Proteomes" id="UP000006878">
    <property type="component" value="Chromosome"/>
</dbReference>
<reference evidence="2" key="2">
    <citation type="submission" date="2010-07" db="EMBL/GenBank/DDBJ databases">
        <title>Complete genome sequence of Arthrobacter arilaitensis (strain DSM 16368 / CIP 108037 / JCM 13566 / Re117).</title>
        <authorList>
            <person name="Genoscope."/>
        </authorList>
    </citation>
    <scope>NUCLEOTIDE SEQUENCE [LARGE SCALE GENOMIC DNA]</scope>
    <source>
        <strain evidence="2">DSM 16368 / CIP 108037 / IAM 15318 / JCM 13566 / Re117</strain>
    </source>
</reference>
<accession>A0ABP1U0V1</accession>
<reference evidence="2" key="1">
    <citation type="journal article" date="2010" name="PLoS ONE">
        <title>The Arthrobacter arilaitensis Re117 genome sequence reveals its genetic adaptation to the surface of cheese.</title>
        <authorList>
            <person name="Monnet C."/>
            <person name="Loux V."/>
            <person name="Gibrat J.F."/>
            <person name="Spinnler E."/>
            <person name="Barbe V."/>
            <person name="Vacherie B."/>
            <person name="Gavory F."/>
            <person name="Gourbeyre E."/>
            <person name="Siguier P."/>
            <person name="Chandler M."/>
            <person name="Elleuch R."/>
            <person name="Irlinger F."/>
            <person name="Vallaeys T."/>
        </authorList>
    </citation>
    <scope>NUCLEOTIDE SEQUENCE</scope>
    <source>
        <strain evidence="2">DSM 16368 / CIP 108037 / IAM 15318 / JCM 13566 / Re117</strain>
    </source>
</reference>
<gene>
    <name evidence="1" type="ordered locus">AARI_07770</name>
</gene>
<keyword evidence="2" id="KW-1185">Reference proteome</keyword>
<proteinExistence type="predicted"/>
<name>A0ABP1U0V1_GLUAR</name>
<evidence type="ECO:0000313" key="1">
    <source>
        <dbReference type="EMBL" id="CBT74998.1"/>
    </source>
</evidence>
<sequence>MVISPQKAQDPKEVRASRVEWQTWKVFVFVLAQLAVKRLVQLLPTYTLIQQQFLGPWRLTRSRTAMTCVPVMPIA</sequence>